<dbReference type="AlphaFoldDB" id="A0AAD9K1Z5"/>
<evidence type="ECO:0000313" key="2">
    <source>
        <dbReference type="Proteomes" id="UP001209878"/>
    </source>
</evidence>
<dbReference type="Proteomes" id="UP001209878">
    <property type="component" value="Unassembled WGS sequence"/>
</dbReference>
<reference evidence="1" key="1">
    <citation type="journal article" date="2023" name="Mol. Biol. Evol.">
        <title>Third-Generation Sequencing Reveals the Adaptive Role of the Epigenome in Three Deep-Sea Polychaetes.</title>
        <authorList>
            <person name="Perez M."/>
            <person name="Aroh O."/>
            <person name="Sun Y."/>
            <person name="Lan Y."/>
            <person name="Juniper S.K."/>
            <person name="Young C.R."/>
            <person name="Angers B."/>
            <person name="Qian P.Y."/>
        </authorList>
    </citation>
    <scope>NUCLEOTIDE SEQUENCE</scope>
    <source>
        <strain evidence="1">R07B-5</strain>
    </source>
</reference>
<gene>
    <name evidence="1" type="ORF">NP493_1500g00000</name>
</gene>
<evidence type="ECO:0000313" key="1">
    <source>
        <dbReference type="EMBL" id="KAK2162890.1"/>
    </source>
</evidence>
<organism evidence="1 2">
    <name type="scientific">Ridgeia piscesae</name>
    <name type="common">Tubeworm</name>
    <dbReference type="NCBI Taxonomy" id="27915"/>
    <lineage>
        <taxon>Eukaryota</taxon>
        <taxon>Metazoa</taxon>
        <taxon>Spiralia</taxon>
        <taxon>Lophotrochozoa</taxon>
        <taxon>Annelida</taxon>
        <taxon>Polychaeta</taxon>
        <taxon>Sedentaria</taxon>
        <taxon>Canalipalpata</taxon>
        <taxon>Sabellida</taxon>
        <taxon>Siboglinidae</taxon>
        <taxon>Ridgeia</taxon>
    </lineage>
</organism>
<accession>A0AAD9K1Z5</accession>
<protein>
    <submittedName>
        <fullName evidence="1">Uncharacterized protein</fullName>
    </submittedName>
</protein>
<sequence length="112" mass="13194">MYSYTALYTKIASCTQTLNAPWISQTSDSWNIYIIYIYIYIHKMYNDALHTVHKNIIVYIKYSASRQGWVQIHICDQIKILLSQIKYIAFPDFNSNFQYIAICYSSTAILEI</sequence>
<name>A0AAD9K1Z5_RIDPI</name>
<comment type="caution">
    <text evidence="1">The sequence shown here is derived from an EMBL/GenBank/DDBJ whole genome shotgun (WGS) entry which is preliminary data.</text>
</comment>
<keyword evidence="2" id="KW-1185">Reference proteome</keyword>
<proteinExistence type="predicted"/>
<dbReference type="EMBL" id="JAODUO010001496">
    <property type="protein sequence ID" value="KAK2162890.1"/>
    <property type="molecule type" value="Genomic_DNA"/>
</dbReference>